<keyword evidence="6" id="KW-0175">Coiled coil</keyword>
<dbReference type="EMBL" id="CP036150">
    <property type="protein sequence ID" value="QEN08375.1"/>
    <property type="molecule type" value="Genomic_DNA"/>
</dbReference>
<dbReference type="CDD" id="cd18773">
    <property type="entry name" value="PDC1_HK_sensor"/>
    <property type="match status" value="1"/>
</dbReference>
<keyword evidence="2" id="KW-1003">Cell membrane</keyword>
<keyword evidence="10" id="KW-1185">Reference proteome</keyword>
<dbReference type="PANTHER" id="PTHR43155:SF2">
    <property type="entry name" value="CYCLIC DI-GMP PHOSPHODIESTERASE PA4108"/>
    <property type="match status" value="1"/>
</dbReference>
<dbReference type="Gene3D" id="6.10.340.10">
    <property type="match status" value="1"/>
</dbReference>
<dbReference type="SUPFAM" id="SSF109604">
    <property type="entry name" value="HD-domain/PDEase-like"/>
    <property type="match status" value="1"/>
</dbReference>
<evidence type="ECO:0000256" key="5">
    <source>
        <dbReference type="ARBA" id="ARBA00023136"/>
    </source>
</evidence>
<proteinExistence type="predicted"/>
<evidence type="ECO:0000256" key="7">
    <source>
        <dbReference type="SAM" id="Phobius"/>
    </source>
</evidence>
<dbReference type="InterPro" id="IPR003018">
    <property type="entry name" value="GAF"/>
</dbReference>
<reference evidence="9 10" key="1">
    <citation type="submission" date="2019-02" db="EMBL/GenBank/DDBJ databases">
        <title>Complete Genome Sequence and Methylome Analysis of free living Spirochaetas.</title>
        <authorList>
            <person name="Fomenkov A."/>
            <person name="Dubinina G."/>
            <person name="Leshcheva N."/>
            <person name="Mikheeva N."/>
            <person name="Grabovich M."/>
            <person name="Vincze T."/>
            <person name="Roberts R.J."/>
        </authorList>
    </citation>
    <scope>NUCLEOTIDE SEQUENCE [LARGE SCALE GENOMIC DNA]</scope>
    <source>
        <strain evidence="9 10">K2</strain>
    </source>
</reference>
<dbReference type="InterPro" id="IPR029016">
    <property type="entry name" value="GAF-like_dom_sf"/>
</dbReference>
<evidence type="ECO:0000256" key="1">
    <source>
        <dbReference type="ARBA" id="ARBA00004651"/>
    </source>
</evidence>
<dbReference type="InterPro" id="IPR037522">
    <property type="entry name" value="HD_GYP_dom"/>
</dbReference>
<evidence type="ECO:0000256" key="3">
    <source>
        <dbReference type="ARBA" id="ARBA00022692"/>
    </source>
</evidence>
<protein>
    <submittedName>
        <fullName evidence="9">HD domain-containing protein</fullName>
    </submittedName>
</protein>
<dbReference type="Gene3D" id="1.10.3210.10">
    <property type="entry name" value="Hypothetical protein af1432"/>
    <property type="match status" value="2"/>
</dbReference>
<dbReference type="InterPro" id="IPR003607">
    <property type="entry name" value="HD/PDEase_dom"/>
</dbReference>
<dbReference type="CDD" id="cd00077">
    <property type="entry name" value="HDc"/>
    <property type="match status" value="1"/>
</dbReference>
<dbReference type="PANTHER" id="PTHR43155">
    <property type="entry name" value="CYCLIC DI-GMP PHOSPHODIESTERASE PA4108-RELATED"/>
    <property type="match status" value="1"/>
</dbReference>
<feature type="transmembrane region" description="Helical" evidence="7">
    <location>
        <begin position="336"/>
        <end position="356"/>
    </location>
</feature>
<feature type="domain" description="HD-GYP" evidence="8">
    <location>
        <begin position="619"/>
        <end position="921"/>
    </location>
</feature>
<dbReference type="SUPFAM" id="SSF55781">
    <property type="entry name" value="GAF domain-like"/>
    <property type="match status" value="1"/>
</dbReference>
<dbReference type="AlphaFoldDB" id="A0A5C1QJP6"/>
<dbReference type="SUPFAM" id="SSF103190">
    <property type="entry name" value="Sensory domain-like"/>
    <property type="match status" value="1"/>
</dbReference>
<dbReference type="Pfam" id="PF02743">
    <property type="entry name" value="dCache_1"/>
    <property type="match status" value="1"/>
</dbReference>
<evidence type="ECO:0000256" key="4">
    <source>
        <dbReference type="ARBA" id="ARBA00022989"/>
    </source>
</evidence>
<dbReference type="InterPro" id="IPR033479">
    <property type="entry name" value="dCache_1"/>
</dbReference>
<dbReference type="KEGG" id="ock:EXM22_10410"/>
<dbReference type="GO" id="GO:0005886">
    <property type="term" value="C:plasma membrane"/>
    <property type="evidence" value="ECO:0007669"/>
    <property type="project" value="UniProtKB-SubCell"/>
</dbReference>
<organism evidence="9 10">
    <name type="scientific">Oceanispirochaeta crateris</name>
    <dbReference type="NCBI Taxonomy" id="2518645"/>
    <lineage>
        <taxon>Bacteria</taxon>
        <taxon>Pseudomonadati</taxon>
        <taxon>Spirochaetota</taxon>
        <taxon>Spirochaetia</taxon>
        <taxon>Spirochaetales</taxon>
        <taxon>Spirochaetaceae</taxon>
        <taxon>Oceanispirochaeta</taxon>
    </lineage>
</organism>
<dbReference type="Proteomes" id="UP000324209">
    <property type="component" value="Chromosome"/>
</dbReference>
<accession>A0A5C1QJP6</accession>
<feature type="coiled-coil region" evidence="6">
    <location>
        <begin position="398"/>
        <end position="425"/>
    </location>
</feature>
<evidence type="ECO:0000256" key="2">
    <source>
        <dbReference type="ARBA" id="ARBA00022475"/>
    </source>
</evidence>
<evidence type="ECO:0000259" key="8">
    <source>
        <dbReference type="PROSITE" id="PS51832"/>
    </source>
</evidence>
<dbReference type="Gene3D" id="3.30.450.20">
    <property type="entry name" value="PAS domain"/>
    <property type="match status" value="1"/>
</dbReference>
<gene>
    <name evidence="9" type="ORF">EXM22_10410</name>
</gene>
<keyword evidence="4 7" id="KW-1133">Transmembrane helix</keyword>
<keyword evidence="3 7" id="KW-0812">Transmembrane</keyword>
<dbReference type="OrthoDB" id="9759601at2"/>
<name>A0A5C1QJP6_9SPIO</name>
<dbReference type="RefSeq" id="WP_149486456.1">
    <property type="nucleotide sequence ID" value="NZ_CP036150.1"/>
</dbReference>
<dbReference type="Gene3D" id="3.30.450.40">
    <property type="match status" value="1"/>
</dbReference>
<dbReference type="SMART" id="SM00471">
    <property type="entry name" value="HDc"/>
    <property type="match status" value="1"/>
</dbReference>
<dbReference type="InterPro" id="IPR029151">
    <property type="entry name" value="Sensor-like_sf"/>
</dbReference>
<evidence type="ECO:0000313" key="10">
    <source>
        <dbReference type="Proteomes" id="UP000324209"/>
    </source>
</evidence>
<dbReference type="PROSITE" id="PS51832">
    <property type="entry name" value="HD_GYP"/>
    <property type="match status" value="1"/>
</dbReference>
<evidence type="ECO:0000313" key="9">
    <source>
        <dbReference type="EMBL" id="QEN08375.1"/>
    </source>
</evidence>
<evidence type="ECO:0000256" key="6">
    <source>
        <dbReference type="SAM" id="Coils"/>
    </source>
</evidence>
<keyword evidence="5 7" id="KW-0472">Membrane</keyword>
<dbReference type="Pfam" id="PF01966">
    <property type="entry name" value="HD"/>
    <property type="match status" value="1"/>
</dbReference>
<dbReference type="SMART" id="SM00065">
    <property type="entry name" value="GAF"/>
    <property type="match status" value="1"/>
</dbReference>
<comment type="subcellular location">
    <subcellularLocation>
        <location evidence="1">Cell membrane</location>
        <topology evidence="1">Multi-pass membrane protein</topology>
    </subcellularLocation>
</comment>
<dbReference type="Pfam" id="PF13487">
    <property type="entry name" value="HD_5"/>
    <property type="match status" value="1"/>
</dbReference>
<dbReference type="Pfam" id="PF01590">
    <property type="entry name" value="GAF"/>
    <property type="match status" value="1"/>
</dbReference>
<sequence length="935" mass="106517">MSKVSRRFNLLLILSVALSVFISSISITAYLLFSNEQDGHVKDQIQLKALSDHIRIFLDHAISVNYQLSINPEIKDTILNADENWEIRSETYRNLYDTESPLSDSSGYPLLGQVQNQYDFVELFFIQDHNGYQTARSYGDLGERENRWWFREMALNQDYRSFISHSYFSLTGAKPVASIFHPIWDQGQFIGIMGMNINFHKFQEIVESSLVLEDMYAIVTDTEGVVIAHPDSAILSEMFNLKTMKRSVLGPDVSELNGQGYLNHEEYNIDWPQEISEAVVKGIAGETGYYENVQFSGNAQNIYYAPLSLSGIVNKNTHYAVLLIHNRSSLLRTRNIIFFSILSFILVSIALLYFVFRNRFHKQIIHPLELLIDSMKSGDMDHFKEIKLDTDDEFCLLSQTYNELRRNLADANKNLKNKVDFLKESESGYRAFAEVGLALSTERNVNRLMELILDEAEKLTRADGGTLYLYNPEKNHLEFSILHNQSMGIRQGGVRGDPIGLPPVPLIRDGKPNTANVSSHAAVTGKVINISNVYETGESFDFSGVVEYDKLNNYRSESMLVIPMKNMSGDLIGVIQLINARSQDLCAVQPFSDFSEKLIISLASQAAVALTNVQLGKNLEELFNAFIRSIAAAIDEKSAYTGGHIRRVVILTMYIAAEVNRNQMGKYGPVLFNEEELEELRLAAWMHDIGKITTPENVMDKRTKLERMQDGIEIIEARYRMMGSMGCNEARQADWDELEEEFEFLKSCNSSSEYLSDENLKRLKEISGKSYTYKDQSYPYLTENELYNLSIRKGNLNPEERKQVEHHAQMTFQILEELPFPGHLSRVGDYASMHHEKLDGSGYPRGLKADQIPLQARIITLADIFEALTAMDRPYREPMKLSKALKIMKGMVSEGHLDEDLMDIFLRSGSLTRYATEELNPEQVDMDLPIPDDQD</sequence>
<dbReference type="InterPro" id="IPR006674">
    <property type="entry name" value="HD_domain"/>
</dbReference>